<reference evidence="12" key="1">
    <citation type="submission" date="2016-10" db="EMBL/GenBank/DDBJ databases">
        <authorList>
            <person name="Varghese N."/>
            <person name="Submissions S."/>
        </authorList>
    </citation>
    <scope>NUCLEOTIDE SEQUENCE [LARGE SCALE GENOMIC DNA]</scope>
    <source>
        <strain evidence="12">DSM 18579</strain>
    </source>
</reference>
<evidence type="ECO:0000256" key="6">
    <source>
        <dbReference type="ARBA" id="ARBA00022777"/>
    </source>
</evidence>
<protein>
    <recommendedName>
        <fullName evidence="3 10">Gluconokinase</fullName>
        <ecNumber evidence="3 10">2.7.1.12</ecNumber>
    </recommendedName>
</protein>
<dbReference type="EC" id="2.7.1.12" evidence="3 10"/>
<keyword evidence="5 10" id="KW-0547">Nucleotide-binding</keyword>
<comment type="pathway">
    <text evidence="1">Carbohydrate acid metabolism.</text>
</comment>
<dbReference type="CDD" id="cd02021">
    <property type="entry name" value="GntK"/>
    <property type="match status" value="1"/>
</dbReference>
<dbReference type="InterPro" id="IPR031322">
    <property type="entry name" value="Shikimate/glucono_kinase"/>
</dbReference>
<proteinExistence type="inferred from homology"/>
<evidence type="ECO:0000313" key="11">
    <source>
        <dbReference type="EMBL" id="SES97264.1"/>
    </source>
</evidence>
<evidence type="ECO:0000256" key="7">
    <source>
        <dbReference type="ARBA" id="ARBA00022840"/>
    </source>
</evidence>
<accession>A0A1I0AUK9</accession>
<keyword evidence="6 10" id="KW-0418">Kinase</keyword>
<keyword evidence="4 10" id="KW-0808">Transferase</keyword>
<evidence type="ECO:0000256" key="8">
    <source>
        <dbReference type="ARBA" id="ARBA00023064"/>
    </source>
</evidence>
<comment type="catalytic activity">
    <reaction evidence="9 10">
        <text>D-gluconate + ATP = 6-phospho-D-gluconate + ADP + H(+)</text>
        <dbReference type="Rhea" id="RHEA:19433"/>
        <dbReference type="ChEBI" id="CHEBI:15378"/>
        <dbReference type="ChEBI" id="CHEBI:18391"/>
        <dbReference type="ChEBI" id="CHEBI:30616"/>
        <dbReference type="ChEBI" id="CHEBI:58759"/>
        <dbReference type="ChEBI" id="CHEBI:456216"/>
        <dbReference type="EC" id="2.7.1.12"/>
    </reaction>
</comment>
<evidence type="ECO:0000256" key="2">
    <source>
        <dbReference type="ARBA" id="ARBA00008420"/>
    </source>
</evidence>
<gene>
    <name evidence="11" type="ORF">SAMN02583745_01042</name>
</gene>
<evidence type="ECO:0000256" key="4">
    <source>
        <dbReference type="ARBA" id="ARBA00022679"/>
    </source>
</evidence>
<keyword evidence="7 10" id="KW-0067">ATP-binding</keyword>
<dbReference type="STRING" id="1123402.SAMN02583745_01042"/>
<evidence type="ECO:0000256" key="3">
    <source>
        <dbReference type="ARBA" id="ARBA00012054"/>
    </source>
</evidence>
<organism evidence="11 12">
    <name type="scientific">Thorsellia anophelis DSM 18579</name>
    <dbReference type="NCBI Taxonomy" id="1123402"/>
    <lineage>
        <taxon>Bacteria</taxon>
        <taxon>Pseudomonadati</taxon>
        <taxon>Pseudomonadota</taxon>
        <taxon>Gammaproteobacteria</taxon>
        <taxon>Enterobacterales</taxon>
        <taxon>Thorselliaceae</taxon>
        <taxon>Thorsellia</taxon>
    </lineage>
</organism>
<dbReference type="GO" id="GO:0046316">
    <property type="term" value="F:gluconokinase activity"/>
    <property type="evidence" value="ECO:0007669"/>
    <property type="project" value="UniProtKB-EC"/>
</dbReference>
<dbReference type="InterPro" id="IPR006001">
    <property type="entry name" value="Therm_gnt_kin"/>
</dbReference>
<dbReference type="FunFam" id="3.40.50.300:FF:000522">
    <property type="entry name" value="Gluconokinase"/>
    <property type="match status" value="1"/>
</dbReference>
<keyword evidence="12" id="KW-1185">Reference proteome</keyword>
<dbReference type="GO" id="GO:0005737">
    <property type="term" value="C:cytoplasm"/>
    <property type="evidence" value="ECO:0007669"/>
    <property type="project" value="TreeGrafter"/>
</dbReference>
<keyword evidence="8" id="KW-0311">Gluconate utilization</keyword>
<sequence>MMSKSQVSIVVMGVCGTGKSTIAELLAQKYGYVFVDGDDLHPKENVEKMSRGEALDDFDRLPWLNNIQSVIHQHEQNNQSLVIVCSALKKSYRDILRQDNAPLFIFLEGDKSLIAQRLEKRAGHFMKPNMLETQLATLEIPNPAEEPDVKWVSIVGSIEDIVASAIVSIEGRVASL</sequence>
<dbReference type="PANTHER" id="PTHR43442">
    <property type="entry name" value="GLUCONOKINASE-RELATED"/>
    <property type="match status" value="1"/>
</dbReference>
<evidence type="ECO:0000256" key="1">
    <source>
        <dbReference type="ARBA" id="ARBA00004761"/>
    </source>
</evidence>
<dbReference type="SUPFAM" id="SSF52540">
    <property type="entry name" value="P-loop containing nucleoside triphosphate hydrolases"/>
    <property type="match status" value="1"/>
</dbReference>
<evidence type="ECO:0000256" key="5">
    <source>
        <dbReference type="ARBA" id="ARBA00022741"/>
    </source>
</evidence>
<comment type="similarity">
    <text evidence="2 10">Belongs to the gluconokinase GntK/GntV family.</text>
</comment>
<dbReference type="GO" id="GO:0019521">
    <property type="term" value="P:D-gluconate metabolic process"/>
    <property type="evidence" value="ECO:0007669"/>
    <property type="project" value="UniProtKB-KW"/>
</dbReference>
<dbReference type="GO" id="GO:0005524">
    <property type="term" value="F:ATP binding"/>
    <property type="evidence" value="ECO:0007669"/>
    <property type="project" value="UniProtKB-KW"/>
</dbReference>
<dbReference type="EMBL" id="FOHV01000006">
    <property type="protein sequence ID" value="SES97264.1"/>
    <property type="molecule type" value="Genomic_DNA"/>
</dbReference>
<name>A0A1I0AUK9_9GAMM</name>
<evidence type="ECO:0000256" key="10">
    <source>
        <dbReference type="RuleBase" id="RU363066"/>
    </source>
</evidence>
<evidence type="ECO:0000256" key="9">
    <source>
        <dbReference type="ARBA" id="ARBA00048090"/>
    </source>
</evidence>
<dbReference type="PANTHER" id="PTHR43442:SF3">
    <property type="entry name" value="GLUCONOKINASE-RELATED"/>
    <property type="match status" value="1"/>
</dbReference>
<evidence type="ECO:0000313" key="12">
    <source>
        <dbReference type="Proteomes" id="UP000242642"/>
    </source>
</evidence>
<dbReference type="Proteomes" id="UP000242642">
    <property type="component" value="Unassembled WGS sequence"/>
</dbReference>
<dbReference type="AlphaFoldDB" id="A0A1I0AUK9"/>
<dbReference type="NCBIfam" id="TIGR01313">
    <property type="entry name" value="therm_gnt_kin"/>
    <property type="match status" value="1"/>
</dbReference>
<dbReference type="Pfam" id="PF01202">
    <property type="entry name" value="SKI"/>
    <property type="match status" value="1"/>
</dbReference>
<dbReference type="RefSeq" id="WP_245711029.1">
    <property type="nucleotide sequence ID" value="NZ_FOHV01000006.1"/>
</dbReference>
<dbReference type="InterPro" id="IPR027417">
    <property type="entry name" value="P-loop_NTPase"/>
</dbReference>
<dbReference type="Gene3D" id="3.40.50.300">
    <property type="entry name" value="P-loop containing nucleotide triphosphate hydrolases"/>
    <property type="match status" value="1"/>
</dbReference>